<proteinExistence type="predicted"/>
<gene>
    <name evidence="1" type="ORF">KIPB_017023</name>
</gene>
<evidence type="ECO:0000313" key="1">
    <source>
        <dbReference type="EMBL" id="GCA65396.1"/>
    </source>
</evidence>
<protein>
    <recommendedName>
        <fullName evidence="3">Pentapeptide repeat-containing protein</fullName>
    </recommendedName>
</protein>
<name>A0A391P0C3_9EUKA</name>
<dbReference type="AlphaFoldDB" id="A0A391P0C3"/>
<organism evidence="1 2">
    <name type="scientific">Kipferlia bialata</name>
    <dbReference type="NCBI Taxonomy" id="797122"/>
    <lineage>
        <taxon>Eukaryota</taxon>
        <taxon>Metamonada</taxon>
        <taxon>Carpediemonas-like organisms</taxon>
        <taxon>Kipferlia</taxon>
    </lineage>
</organism>
<evidence type="ECO:0000313" key="2">
    <source>
        <dbReference type="Proteomes" id="UP000265618"/>
    </source>
</evidence>
<dbReference type="EMBL" id="BDIP01010969">
    <property type="protein sequence ID" value="GCA65396.1"/>
    <property type="molecule type" value="Genomic_DNA"/>
</dbReference>
<accession>A0A391P0C3</accession>
<dbReference type="Proteomes" id="UP000265618">
    <property type="component" value="Unassembled WGS sequence"/>
</dbReference>
<reference evidence="1 2" key="1">
    <citation type="journal article" date="2018" name="PLoS ONE">
        <title>The draft genome of Kipferlia bialata reveals reductive genome evolution in fornicate parasites.</title>
        <authorList>
            <person name="Tanifuji G."/>
            <person name="Takabayashi S."/>
            <person name="Kume K."/>
            <person name="Takagi M."/>
            <person name="Nakayama T."/>
            <person name="Kamikawa R."/>
            <person name="Inagaki Y."/>
            <person name="Hashimoto T."/>
        </authorList>
    </citation>
    <scope>NUCLEOTIDE SEQUENCE [LARGE SCALE GENOMIC DNA]</scope>
    <source>
        <strain evidence="1">NY0173</strain>
    </source>
</reference>
<feature type="non-terminal residue" evidence="1">
    <location>
        <position position="1"/>
    </location>
</feature>
<sequence>DLEGVDLTGADLSGCQMQSARVGAGRCEGAVFPEGDQSPTLIEQRARFEVSAYASETVVKPAKCPNAGRGKADLVTVIVPPSTASFTLVSRGGVLLWAAKPEKITLINGRDQRVTCTRNDTDVTLVGYNGNTSTHPCTEDEEARVILRVYTGFPEQSPTMTIVYE</sequence>
<keyword evidence="2" id="KW-1185">Reference proteome</keyword>
<evidence type="ECO:0008006" key="3">
    <source>
        <dbReference type="Google" id="ProtNLM"/>
    </source>
</evidence>
<comment type="caution">
    <text evidence="1">The sequence shown here is derived from an EMBL/GenBank/DDBJ whole genome shotgun (WGS) entry which is preliminary data.</text>
</comment>